<dbReference type="CDD" id="cd02440">
    <property type="entry name" value="AdoMet_MTases"/>
    <property type="match status" value="1"/>
</dbReference>
<dbReference type="EMBL" id="VUNB01000002">
    <property type="protein sequence ID" value="MST68476.1"/>
    <property type="molecule type" value="Genomic_DNA"/>
</dbReference>
<evidence type="ECO:0000256" key="8">
    <source>
        <dbReference type="ARBA" id="ARBA00048428"/>
    </source>
</evidence>
<evidence type="ECO:0000256" key="4">
    <source>
        <dbReference type="ARBA" id="ARBA00034521"/>
    </source>
</evidence>
<dbReference type="RefSeq" id="WP_154571952.1">
    <property type="nucleotide sequence ID" value="NZ_VUNB01000002.1"/>
</dbReference>
<dbReference type="SUPFAM" id="SSF53335">
    <property type="entry name" value="S-adenosyl-L-methionine-dependent methyltransferases"/>
    <property type="match status" value="1"/>
</dbReference>
<gene>
    <name evidence="10" type="ORF">FYJ66_02575</name>
</gene>
<name>A0A6A8MB03_9FIRM</name>
<evidence type="ECO:0000313" key="10">
    <source>
        <dbReference type="EMBL" id="MST68476.1"/>
    </source>
</evidence>
<proteinExistence type="inferred from homology"/>
<comment type="caution">
    <text evidence="10">The sequence shown here is derived from an EMBL/GenBank/DDBJ whole genome shotgun (WGS) entry which is preliminary data.</text>
</comment>
<evidence type="ECO:0000256" key="5">
    <source>
        <dbReference type="ARBA" id="ARBA00034545"/>
    </source>
</evidence>
<dbReference type="Gene3D" id="3.40.50.150">
    <property type="entry name" value="Vaccinia Virus protein VP39"/>
    <property type="match status" value="1"/>
</dbReference>
<sequence>MKNTHELVKEYYSAASTENDGQLATSVCCCSSHGVSRQVKEISAQLPDEILTKYYGCGSPLPDGLEGCTVLDLGCGTGRDCYVAAKLVGPSGRVIGVDMNDDQLSIAEKYHQEIADRWGFDNVEFRKGYIEDLKSAGIQDGSVDVVISNCVINLADEKQKIFSEIWRVLKNGGELYFSDIFADRRVPDEINHDPVLLGECLGGSMYVEDFRRMLYKAGWNDYRVVSCTDVPINNREIEEKVGNISYTSDTIRAVKLPDLIEDAAENYGQFIRYDGGIHEHEHSWSLDMNHTFIKGLPVSVSGNTCAMIQHTRFSRYFTVFGDRSHHFGWFEEPENCCSSEDGSEGCC</sequence>
<keyword evidence="1 10" id="KW-0808">Transferase</keyword>
<evidence type="ECO:0000256" key="3">
    <source>
        <dbReference type="ARBA" id="ARBA00034487"/>
    </source>
</evidence>
<protein>
    <recommendedName>
        <fullName evidence="5">Arsenite methyltransferase</fullName>
        <ecNumber evidence="4">2.1.1.137</ecNumber>
    </recommendedName>
</protein>
<reference evidence="10" key="1">
    <citation type="submission" date="2019-09" db="EMBL/GenBank/DDBJ databases">
        <title>In-depth cultivation of the pig gut microbiome towards novel bacterial diversity and tailored functional studies.</title>
        <authorList>
            <person name="Wylensek D."/>
            <person name="Hitch T.C.A."/>
            <person name="Clavel T."/>
        </authorList>
    </citation>
    <scope>NUCLEOTIDE SEQUENCE</scope>
    <source>
        <strain evidence="10">RF-744-FAT-WT-3</strain>
    </source>
</reference>
<dbReference type="Gene3D" id="3.40.5.100">
    <property type="match status" value="1"/>
</dbReference>
<evidence type="ECO:0000256" key="6">
    <source>
        <dbReference type="ARBA" id="ARBA00047941"/>
    </source>
</evidence>
<evidence type="ECO:0000259" key="9">
    <source>
        <dbReference type="Pfam" id="PF13847"/>
    </source>
</evidence>
<organism evidence="10">
    <name type="scientific">Baileyella intestinalis</name>
    <dbReference type="NCBI Taxonomy" id="2606709"/>
    <lineage>
        <taxon>Bacteria</taxon>
        <taxon>Bacillati</taxon>
        <taxon>Bacillota</taxon>
        <taxon>Clostridia</taxon>
        <taxon>Peptostreptococcales</taxon>
        <taxon>Anaerovoracaceae</taxon>
        <taxon>Baileyella</taxon>
    </lineage>
</organism>
<keyword evidence="10" id="KW-0489">Methyltransferase</keyword>
<keyword evidence="2" id="KW-0949">S-adenosyl-L-methionine</keyword>
<evidence type="ECO:0000256" key="2">
    <source>
        <dbReference type="ARBA" id="ARBA00022691"/>
    </source>
</evidence>
<evidence type="ECO:0000256" key="7">
    <source>
        <dbReference type="ARBA" id="ARBA00047943"/>
    </source>
</evidence>
<dbReference type="GO" id="GO:0032259">
    <property type="term" value="P:methylation"/>
    <property type="evidence" value="ECO:0007669"/>
    <property type="project" value="UniProtKB-KW"/>
</dbReference>
<comment type="catalytic activity">
    <reaction evidence="8">
        <text>arsenic triglutathione + 3 [thioredoxin]-dithiol + 3 S-adenosyl-L-methionine = trimethylarsine + 3 [thioredoxin]-disulfide + 3 glutathione + 3 S-adenosyl-L-homocysteine + 3 H(+)</text>
        <dbReference type="Rhea" id="RHEA:69432"/>
        <dbReference type="Rhea" id="RHEA-COMP:10698"/>
        <dbReference type="Rhea" id="RHEA-COMP:10700"/>
        <dbReference type="ChEBI" id="CHEBI:15378"/>
        <dbReference type="ChEBI" id="CHEBI:27130"/>
        <dbReference type="ChEBI" id="CHEBI:29950"/>
        <dbReference type="ChEBI" id="CHEBI:50058"/>
        <dbReference type="ChEBI" id="CHEBI:57856"/>
        <dbReference type="ChEBI" id="CHEBI:57925"/>
        <dbReference type="ChEBI" id="CHEBI:59789"/>
        <dbReference type="ChEBI" id="CHEBI:183640"/>
        <dbReference type="EC" id="2.1.1.137"/>
    </reaction>
</comment>
<comment type="catalytic activity">
    <reaction evidence="7">
        <text>arsenic triglutathione + 2 [thioredoxin]-dithiol + 2 S-adenosyl-L-methionine + H2O = dimethylarsinous acid + 2 [thioredoxin]-disulfide + 3 glutathione + 2 S-adenosyl-L-homocysteine + 2 H(+)</text>
        <dbReference type="Rhea" id="RHEA:69464"/>
        <dbReference type="Rhea" id="RHEA-COMP:10698"/>
        <dbReference type="Rhea" id="RHEA-COMP:10700"/>
        <dbReference type="ChEBI" id="CHEBI:15377"/>
        <dbReference type="ChEBI" id="CHEBI:15378"/>
        <dbReference type="ChEBI" id="CHEBI:23808"/>
        <dbReference type="ChEBI" id="CHEBI:29950"/>
        <dbReference type="ChEBI" id="CHEBI:50058"/>
        <dbReference type="ChEBI" id="CHEBI:57856"/>
        <dbReference type="ChEBI" id="CHEBI:57925"/>
        <dbReference type="ChEBI" id="CHEBI:59789"/>
        <dbReference type="ChEBI" id="CHEBI:183640"/>
        <dbReference type="EC" id="2.1.1.137"/>
    </reaction>
</comment>
<dbReference type="PANTHER" id="PTHR43675">
    <property type="entry name" value="ARSENITE METHYLTRANSFERASE"/>
    <property type="match status" value="1"/>
</dbReference>
<accession>A0A6A8MB03</accession>
<dbReference type="Pfam" id="PF13847">
    <property type="entry name" value="Methyltransf_31"/>
    <property type="match status" value="1"/>
</dbReference>
<comment type="similarity">
    <text evidence="3">Belongs to the methyltransferase superfamily. Arsenite methyltransferase family.</text>
</comment>
<feature type="domain" description="Methyltransferase" evidence="9">
    <location>
        <begin position="66"/>
        <end position="218"/>
    </location>
</feature>
<dbReference type="EC" id="2.1.1.137" evidence="4"/>
<dbReference type="InterPro" id="IPR025714">
    <property type="entry name" value="Methyltranfer_dom"/>
</dbReference>
<dbReference type="PANTHER" id="PTHR43675:SF8">
    <property type="entry name" value="ARSENITE METHYLTRANSFERASE"/>
    <property type="match status" value="1"/>
</dbReference>
<dbReference type="AlphaFoldDB" id="A0A6A8MB03"/>
<dbReference type="InterPro" id="IPR029063">
    <property type="entry name" value="SAM-dependent_MTases_sf"/>
</dbReference>
<dbReference type="GO" id="GO:0030791">
    <property type="term" value="F:arsenite methyltransferase activity"/>
    <property type="evidence" value="ECO:0007669"/>
    <property type="project" value="UniProtKB-EC"/>
</dbReference>
<evidence type="ECO:0000256" key="1">
    <source>
        <dbReference type="ARBA" id="ARBA00022679"/>
    </source>
</evidence>
<comment type="catalytic activity">
    <reaction evidence="6">
        <text>arsenic triglutathione + [thioredoxin]-dithiol + S-adenosyl-L-methionine + 2 H2O = methylarsonous acid + [thioredoxin]-disulfide + 3 glutathione + S-adenosyl-L-homocysteine + H(+)</text>
        <dbReference type="Rhea" id="RHEA:69460"/>
        <dbReference type="Rhea" id="RHEA-COMP:10698"/>
        <dbReference type="Rhea" id="RHEA-COMP:10700"/>
        <dbReference type="ChEBI" id="CHEBI:15377"/>
        <dbReference type="ChEBI" id="CHEBI:15378"/>
        <dbReference type="ChEBI" id="CHEBI:17826"/>
        <dbReference type="ChEBI" id="CHEBI:29950"/>
        <dbReference type="ChEBI" id="CHEBI:50058"/>
        <dbReference type="ChEBI" id="CHEBI:57856"/>
        <dbReference type="ChEBI" id="CHEBI:57925"/>
        <dbReference type="ChEBI" id="CHEBI:59789"/>
        <dbReference type="ChEBI" id="CHEBI:183640"/>
        <dbReference type="EC" id="2.1.1.137"/>
    </reaction>
</comment>
<dbReference type="InterPro" id="IPR026669">
    <property type="entry name" value="Arsenite_MeTrfase-like"/>
</dbReference>